<feature type="transmembrane region" description="Helical" evidence="2">
    <location>
        <begin position="201"/>
        <end position="222"/>
    </location>
</feature>
<feature type="transmembrane region" description="Helical" evidence="2">
    <location>
        <begin position="105"/>
        <end position="128"/>
    </location>
</feature>
<feature type="region of interest" description="Disordered" evidence="1">
    <location>
        <begin position="1"/>
        <end position="25"/>
    </location>
</feature>
<comment type="caution">
    <text evidence="3">The sequence shown here is derived from an EMBL/GenBank/DDBJ whole genome shotgun (WGS) entry which is preliminary data.</text>
</comment>
<feature type="transmembrane region" description="Helical" evidence="2">
    <location>
        <begin position="171"/>
        <end position="189"/>
    </location>
</feature>
<dbReference type="AlphaFoldDB" id="A0A1M2UUD4"/>
<organism evidence="3 4">
    <name type="scientific">Marinobacter nauticus</name>
    <name type="common">Marinobacter hydrocarbonoclasticus</name>
    <name type="synonym">Marinobacter aquaeolei</name>
    <dbReference type="NCBI Taxonomy" id="2743"/>
    <lineage>
        <taxon>Bacteria</taxon>
        <taxon>Pseudomonadati</taxon>
        <taxon>Pseudomonadota</taxon>
        <taxon>Gammaproteobacteria</taxon>
        <taxon>Pseudomonadales</taxon>
        <taxon>Marinobacteraceae</taxon>
        <taxon>Marinobacter</taxon>
    </lineage>
</organism>
<dbReference type="RefSeq" id="WP_072676027.1">
    <property type="nucleotide sequence ID" value="NZ_MPKY01000001.1"/>
</dbReference>
<evidence type="ECO:0000256" key="2">
    <source>
        <dbReference type="SAM" id="Phobius"/>
    </source>
</evidence>
<dbReference type="EMBL" id="MPKY01000001">
    <property type="protein sequence ID" value="OJS98926.1"/>
    <property type="molecule type" value="Genomic_DNA"/>
</dbReference>
<accession>A0A1M2UUD4</accession>
<evidence type="ECO:0000313" key="3">
    <source>
        <dbReference type="EMBL" id="OJS98926.1"/>
    </source>
</evidence>
<keyword evidence="4" id="KW-1185">Reference proteome</keyword>
<evidence type="ECO:0000256" key="1">
    <source>
        <dbReference type="SAM" id="MobiDB-lite"/>
    </source>
</evidence>
<evidence type="ECO:0000313" key="4">
    <source>
        <dbReference type="Proteomes" id="UP000183986"/>
    </source>
</evidence>
<sequence length="440" mass="49900">MARDRVLFDDASSVGSSHWEPGTRRATQDGQLLALSPAPVATGERAVDATNWVRRKTNGWLDLQGGNWLFGAEFALMFVSLFALMMVFALAVTVDAYLHSATVTWIPLSVVAGMNLLITLPWVLYLHFMGNRAVKESPPVRFNRQRREVAMPRWGGDKEFTLPFWNLNAGFIAYLVFLGTIVFTLSPFMNEYSSIARRNTLVIQGVIVLAFEVVVIGIYLLIALRLKRQHAPELVYEFYPWEKLVAFIETQQNIGPSLMATHTFLTLAIPRSDDPETALASARINVGHETVGLAQWECIRRFMEDGPDACPDPKADDTLAGYKAKCRKARQELSLLPWLWKKVGDWFFQRYLAHIITERRIRTLALRSLPEELEAWSEPLPESQWAKPSEALQALNEHLTQAYQQGLTFSRMGPLSEWQRVGMVKSKRKRGNGRKTTTAF</sequence>
<reference evidence="3" key="1">
    <citation type="submission" date="2016-11" db="EMBL/GenBank/DDBJ databases">
        <title>Draft Genome Sequence of Marinobacter hydrocarbonoclasticus strain STW2, a polyaromatic aromatic hydrocarbon degrading and denitrifying bacterium from rhizosphere of Seagrass Enhalus acodoides.</title>
        <authorList>
            <person name="Ling J."/>
            <person name="Dong J."/>
        </authorList>
    </citation>
    <scope>NUCLEOTIDE SEQUENCE [LARGE SCALE GENOMIC DNA]</scope>
    <source>
        <strain evidence="3">STW2</strain>
    </source>
</reference>
<keyword evidence="2" id="KW-0472">Membrane</keyword>
<dbReference type="Proteomes" id="UP000183986">
    <property type="component" value="Unassembled WGS sequence"/>
</dbReference>
<feature type="transmembrane region" description="Helical" evidence="2">
    <location>
        <begin position="74"/>
        <end position="98"/>
    </location>
</feature>
<keyword evidence="2" id="KW-0812">Transmembrane</keyword>
<gene>
    <name evidence="3" type="ORF">BEE62_01725</name>
</gene>
<keyword evidence="2" id="KW-1133">Transmembrane helix</keyword>
<proteinExistence type="predicted"/>
<name>A0A1M2UUD4_MARNT</name>
<dbReference type="OrthoDB" id="6912497at2"/>
<protein>
    <submittedName>
        <fullName evidence="3">Uncharacterized protein</fullName>
    </submittedName>
</protein>